<protein>
    <recommendedName>
        <fullName evidence="10">UDP-N-acetylglucosamine--N-acetylmuramyl-(pentapeptide) pyrophosphoryl-undecaprenol N-acetylglucosamine transferase</fullName>
        <ecNumber evidence="10">2.4.1.227</ecNumber>
    </recommendedName>
    <alternativeName>
        <fullName evidence="10">Undecaprenyl-PP-MurNAc-pentapeptide-UDPGlcNAc GlcNAc transferase</fullName>
    </alternativeName>
</protein>
<dbReference type="PANTHER" id="PTHR21015:SF22">
    <property type="entry name" value="GLYCOSYLTRANSFERASE"/>
    <property type="match status" value="1"/>
</dbReference>
<evidence type="ECO:0000256" key="3">
    <source>
        <dbReference type="ARBA" id="ARBA00022676"/>
    </source>
</evidence>
<dbReference type="RefSeq" id="WP_044835925.1">
    <property type="nucleotide sequence ID" value="NZ_CP059735.1"/>
</dbReference>
<dbReference type="GO" id="GO:0005975">
    <property type="term" value="P:carbohydrate metabolic process"/>
    <property type="evidence" value="ECO:0007669"/>
    <property type="project" value="InterPro"/>
</dbReference>
<dbReference type="InterPro" id="IPR007235">
    <property type="entry name" value="Glyco_trans_28_C"/>
</dbReference>
<feature type="binding site" evidence="10">
    <location>
        <position position="137"/>
    </location>
    <ligand>
        <name>UDP-N-acetyl-alpha-D-glucosamine</name>
        <dbReference type="ChEBI" id="CHEBI:57705"/>
    </ligand>
</feature>
<keyword evidence="8 10" id="KW-0131">Cell cycle</keyword>
<evidence type="ECO:0000256" key="6">
    <source>
        <dbReference type="ARBA" id="ARBA00022984"/>
    </source>
</evidence>
<dbReference type="PANTHER" id="PTHR21015">
    <property type="entry name" value="UDP-N-ACETYLGLUCOSAMINE--N-ACETYLMURAMYL-(PENTAPEPTIDE) PYROPHOSPHORYL-UNDECAPRENOL N-ACETYLGLUCOSAMINE TRANSFERASE 1"/>
    <property type="match status" value="1"/>
</dbReference>
<dbReference type="GO" id="GO:0071555">
    <property type="term" value="P:cell wall organization"/>
    <property type="evidence" value="ECO:0007669"/>
    <property type="project" value="UniProtKB-KW"/>
</dbReference>
<evidence type="ECO:0000259" key="12">
    <source>
        <dbReference type="Pfam" id="PF04101"/>
    </source>
</evidence>
<comment type="function">
    <text evidence="10">Cell wall formation. Catalyzes the transfer of a GlcNAc subunit on undecaprenyl-pyrophosphoryl-MurNAc-pentapeptide (lipid intermediate I) to form undecaprenyl-pyrophosphoryl-MurNAc-(pentapeptide)GlcNAc (lipid intermediate II).</text>
</comment>
<feature type="binding site" evidence="10">
    <location>
        <position position="176"/>
    </location>
    <ligand>
        <name>UDP-N-acetyl-alpha-D-glucosamine</name>
        <dbReference type="ChEBI" id="CHEBI:57705"/>
    </ligand>
</feature>
<keyword evidence="5 10" id="KW-0133">Cell shape</keyword>
<evidence type="ECO:0000256" key="1">
    <source>
        <dbReference type="ARBA" id="ARBA00022475"/>
    </source>
</evidence>
<dbReference type="Pfam" id="PF03033">
    <property type="entry name" value="Glyco_transf_28"/>
    <property type="match status" value="1"/>
</dbReference>
<evidence type="ECO:0000256" key="5">
    <source>
        <dbReference type="ARBA" id="ARBA00022960"/>
    </source>
</evidence>
<comment type="subcellular location">
    <subcellularLocation>
        <location evidence="10">Cell membrane</location>
        <topology evidence="10">Peripheral membrane protein</topology>
        <orientation evidence="10">Cytoplasmic side</orientation>
    </subcellularLocation>
</comment>
<dbReference type="GO" id="GO:0009252">
    <property type="term" value="P:peptidoglycan biosynthetic process"/>
    <property type="evidence" value="ECO:0007669"/>
    <property type="project" value="UniProtKB-UniRule"/>
</dbReference>
<dbReference type="Proteomes" id="UP000032568">
    <property type="component" value="Chromosome"/>
</dbReference>
<gene>
    <name evidence="10 13" type="primary">murG</name>
    <name evidence="13" type="ORF">SG35_024890</name>
</gene>
<dbReference type="Pfam" id="PF04101">
    <property type="entry name" value="Glyco_tran_28_C"/>
    <property type="match status" value="1"/>
</dbReference>
<sequence>MTKSSEKVNKVNGEAPTLLVMAGGTGGHIFPGIAVAQHLEARGWNIHWLGTAERMEAKLVPEHGYPISFINISGLRNKGLKGWLKLPFNLIRSLWQSIAIIRAVKPDVVLGMGGYASGPGGVAAWLMRKPLVLHEQNAVAGMSNRLLAKVATKVLAAFPGAYDAKVNCQVVGNPVRQTIAPSNVGHEAEQEPLAQAATGKKILVVGGSLGAKVLNDVVPVAVSKLEQPVQVWHQSGANNREVVLSAYRDAGIDEHQVRVGDFIKDMAGAYRWADLVICRAGALTVSELAMAGKAAIFVPLPHAVDDHQTKNAMYLVAHGAAKLLPQNEFNAAALAQMLSGLFTDEREVEAMAKAAIAAAHSDATDTVSSICQGLLAQ</sequence>
<comment type="similarity">
    <text evidence="10">Belongs to the glycosyltransferase 28 family. MurG subfamily.</text>
</comment>
<dbReference type="CDD" id="cd03785">
    <property type="entry name" value="GT28_MurG"/>
    <property type="match status" value="1"/>
</dbReference>
<dbReference type="KEGG" id="tact:SG35_024890"/>
<dbReference type="GO" id="GO:0051301">
    <property type="term" value="P:cell division"/>
    <property type="evidence" value="ECO:0007669"/>
    <property type="project" value="UniProtKB-KW"/>
</dbReference>
<dbReference type="NCBIfam" id="TIGR01133">
    <property type="entry name" value="murG"/>
    <property type="match status" value="1"/>
</dbReference>
<keyword evidence="2 10" id="KW-0132">Cell division</keyword>
<accession>A0AAE9YRW3</accession>
<reference evidence="13 14" key="2">
    <citation type="journal article" date="2022" name="Mar. Drugs">
        <title>Bioassay-Guided Fractionation Leads to the Detection of Cholic Acid Generated by the Rare Thalassomonas sp.</title>
        <authorList>
            <person name="Pheiffer F."/>
            <person name="Schneider Y.K."/>
            <person name="Hansen E.H."/>
            <person name="Andersen J.H."/>
            <person name="Isaksson J."/>
            <person name="Busche T."/>
            <person name="R C."/>
            <person name="Kalinowski J."/>
            <person name="Zyl L.V."/>
            <person name="Trindade M."/>
        </authorList>
    </citation>
    <scope>NUCLEOTIDE SEQUENCE [LARGE SCALE GENOMIC DNA]</scope>
    <source>
        <strain evidence="13 14">A5K-106</strain>
    </source>
</reference>
<feature type="binding site" evidence="10">
    <location>
        <begin position="282"/>
        <end position="287"/>
    </location>
    <ligand>
        <name>UDP-N-acetyl-alpha-D-glucosamine</name>
        <dbReference type="ChEBI" id="CHEBI:57705"/>
    </ligand>
</feature>
<dbReference type="Gene3D" id="3.40.50.2000">
    <property type="entry name" value="Glycogen Phosphorylase B"/>
    <property type="match status" value="2"/>
</dbReference>
<feature type="binding site" evidence="10">
    <location>
        <position position="263"/>
    </location>
    <ligand>
        <name>UDP-N-acetyl-alpha-D-glucosamine</name>
        <dbReference type="ChEBI" id="CHEBI:57705"/>
    </ligand>
</feature>
<feature type="binding site" evidence="10">
    <location>
        <position position="208"/>
    </location>
    <ligand>
        <name>UDP-N-acetyl-alpha-D-glucosamine</name>
        <dbReference type="ChEBI" id="CHEBI:57705"/>
    </ligand>
</feature>
<feature type="domain" description="Glycosyltransferase family 28 N-terminal" evidence="11">
    <location>
        <begin position="19"/>
        <end position="155"/>
    </location>
</feature>
<organism evidence="13 14">
    <name type="scientific">Thalassomonas actiniarum</name>
    <dbReference type="NCBI Taxonomy" id="485447"/>
    <lineage>
        <taxon>Bacteria</taxon>
        <taxon>Pseudomonadati</taxon>
        <taxon>Pseudomonadota</taxon>
        <taxon>Gammaproteobacteria</taxon>
        <taxon>Alteromonadales</taxon>
        <taxon>Colwelliaceae</taxon>
        <taxon>Thalassomonas</taxon>
    </lineage>
</organism>
<proteinExistence type="inferred from homology"/>
<evidence type="ECO:0000256" key="4">
    <source>
        <dbReference type="ARBA" id="ARBA00022679"/>
    </source>
</evidence>
<keyword evidence="7 10" id="KW-0472">Membrane</keyword>
<evidence type="ECO:0000256" key="10">
    <source>
        <dbReference type="HAMAP-Rule" id="MF_00033"/>
    </source>
</evidence>
<feature type="binding site" evidence="10">
    <location>
        <position position="308"/>
    </location>
    <ligand>
        <name>UDP-N-acetyl-alpha-D-glucosamine</name>
        <dbReference type="ChEBI" id="CHEBI:57705"/>
    </ligand>
</feature>
<dbReference type="AlphaFoldDB" id="A0AAE9YRW3"/>
<dbReference type="GO" id="GO:0050511">
    <property type="term" value="F:undecaprenyldiphospho-muramoylpentapeptide beta-N-acetylglucosaminyltransferase activity"/>
    <property type="evidence" value="ECO:0007669"/>
    <property type="project" value="UniProtKB-UniRule"/>
</dbReference>
<comment type="pathway">
    <text evidence="10">Cell wall biogenesis; peptidoglycan biosynthesis.</text>
</comment>
<keyword evidence="4 10" id="KW-0808">Transferase</keyword>
<evidence type="ECO:0000313" key="13">
    <source>
        <dbReference type="EMBL" id="WDD98456.1"/>
    </source>
</evidence>
<keyword evidence="9 10" id="KW-0961">Cell wall biogenesis/degradation</keyword>
<evidence type="ECO:0000313" key="14">
    <source>
        <dbReference type="Proteomes" id="UP000032568"/>
    </source>
</evidence>
<evidence type="ECO:0000256" key="7">
    <source>
        <dbReference type="ARBA" id="ARBA00023136"/>
    </source>
</evidence>
<reference evidence="13 14" key="1">
    <citation type="journal article" date="2015" name="Genome Announc.">
        <title>Draft Genome Sequences of Marine Isolates of Thalassomonas viridans and Thalassomonas actiniarum.</title>
        <authorList>
            <person name="Olonade I."/>
            <person name="van Zyl L.J."/>
            <person name="Trindade M."/>
        </authorList>
    </citation>
    <scope>NUCLEOTIDE SEQUENCE [LARGE SCALE GENOMIC DNA]</scope>
    <source>
        <strain evidence="13 14">A5K-106</strain>
    </source>
</reference>
<keyword evidence="1 10" id="KW-1003">Cell membrane</keyword>
<dbReference type="HAMAP" id="MF_00033">
    <property type="entry name" value="MurG"/>
    <property type="match status" value="1"/>
</dbReference>
<keyword evidence="6 10" id="KW-0573">Peptidoglycan synthesis</keyword>
<dbReference type="InterPro" id="IPR004276">
    <property type="entry name" value="GlycoTrans_28_N"/>
</dbReference>
<name>A0AAE9YRW3_9GAMM</name>
<keyword evidence="3 10" id="KW-0328">Glycosyltransferase</keyword>
<keyword evidence="14" id="KW-1185">Reference proteome</keyword>
<evidence type="ECO:0000259" key="11">
    <source>
        <dbReference type="Pfam" id="PF03033"/>
    </source>
</evidence>
<dbReference type="EC" id="2.4.1.227" evidence="10"/>
<dbReference type="GO" id="GO:0008360">
    <property type="term" value="P:regulation of cell shape"/>
    <property type="evidence" value="ECO:0007669"/>
    <property type="project" value="UniProtKB-KW"/>
</dbReference>
<dbReference type="InterPro" id="IPR006009">
    <property type="entry name" value="GlcNAc_MurG"/>
</dbReference>
<evidence type="ECO:0000256" key="9">
    <source>
        <dbReference type="ARBA" id="ARBA00023316"/>
    </source>
</evidence>
<evidence type="ECO:0000256" key="8">
    <source>
        <dbReference type="ARBA" id="ARBA00023306"/>
    </source>
</evidence>
<comment type="catalytic activity">
    <reaction evidence="10">
        <text>di-trans,octa-cis-undecaprenyl diphospho-N-acetyl-alpha-D-muramoyl-L-alanyl-D-glutamyl-meso-2,6-diaminopimeloyl-D-alanyl-D-alanine + UDP-N-acetyl-alpha-D-glucosamine = di-trans,octa-cis-undecaprenyl diphospho-[N-acetyl-alpha-D-glucosaminyl-(1-&gt;4)]-N-acetyl-alpha-D-muramoyl-L-alanyl-D-glutamyl-meso-2,6-diaminopimeloyl-D-alanyl-D-alanine + UDP + H(+)</text>
        <dbReference type="Rhea" id="RHEA:31227"/>
        <dbReference type="ChEBI" id="CHEBI:15378"/>
        <dbReference type="ChEBI" id="CHEBI:57705"/>
        <dbReference type="ChEBI" id="CHEBI:58223"/>
        <dbReference type="ChEBI" id="CHEBI:61387"/>
        <dbReference type="ChEBI" id="CHEBI:61388"/>
        <dbReference type="EC" id="2.4.1.227"/>
    </reaction>
</comment>
<dbReference type="SUPFAM" id="SSF53756">
    <property type="entry name" value="UDP-Glycosyltransferase/glycogen phosphorylase"/>
    <property type="match status" value="1"/>
</dbReference>
<evidence type="ECO:0000256" key="2">
    <source>
        <dbReference type="ARBA" id="ARBA00022618"/>
    </source>
</evidence>
<feature type="binding site" evidence="10">
    <location>
        <begin position="25"/>
        <end position="27"/>
    </location>
    <ligand>
        <name>UDP-N-acetyl-alpha-D-glucosamine</name>
        <dbReference type="ChEBI" id="CHEBI:57705"/>
    </ligand>
</feature>
<feature type="domain" description="Glycosyl transferase family 28 C-terminal" evidence="12">
    <location>
        <begin position="202"/>
        <end position="366"/>
    </location>
</feature>
<dbReference type="EMBL" id="CP059735">
    <property type="protein sequence ID" value="WDD98456.1"/>
    <property type="molecule type" value="Genomic_DNA"/>
</dbReference>
<dbReference type="GO" id="GO:0005886">
    <property type="term" value="C:plasma membrane"/>
    <property type="evidence" value="ECO:0007669"/>
    <property type="project" value="UniProtKB-SubCell"/>
</dbReference>